<reference evidence="3" key="1">
    <citation type="submission" date="2016-05" db="EMBL/GenBank/DDBJ databases">
        <title>Comparative genomics of biotechnologically important yeasts.</title>
        <authorList>
            <consortium name="DOE Joint Genome Institute"/>
            <person name="Riley R."/>
            <person name="Haridas S."/>
            <person name="Wolfe K.H."/>
            <person name="Lopes M.R."/>
            <person name="Hittinger C.T."/>
            <person name="Goker M."/>
            <person name="Salamov A."/>
            <person name="Wisecaver J."/>
            <person name="Long T.M."/>
            <person name="Aerts A.L."/>
            <person name="Barry K."/>
            <person name="Choi C."/>
            <person name="Clum A."/>
            <person name="Coughlan A.Y."/>
            <person name="Deshpande S."/>
            <person name="Douglass A.P."/>
            <person name="Hanson S.J."/>
            <person name="Klenk H.-P."/>
            <person name="Labutti K."/>
            <person name="Lapidus A."/>
            <person name="Lindquist E."/>
            <person name="Lipzen A."/>
            <person name="Meier-Kolthoff J.P."/>
            <person name="Ohm R.A."/>
            <person name="Otillar R.P."/>
            <person name="Pangilinan J."/>
            <person name="Peng Y."/>
            <person name="Rokas A."/>
            <person name="Rosa C.A."/>
            <person name="Scheuner C."/>
            <person name="Sibirny A.A."/>
            <person name="Slot J.C."/>
            <person name="Stielow J.B."/>
            <person name="Sun H."/>
            <person name="Kurtzman C.P."/>
            <person name="Blackwell M."/>
            <person name="Grigoriev I.V."/>
            <person name="Jeffries T.W."/>
        </authorList>
    </citation>
    <scope>NUCLEOTIDE SEQUENCE [LARGE SCALE GENOMIC DNA]</scope>
    <source>
        <strain evidence="3">NRRL Y-17324</strain>
    </source>
</reference>
<dbReference type="RefSeq" id="XP_020065139.1">
    <property type="nucleotide sequence ID" value="XM_020207530.1"/>
</dbReference>
<name>A0A1E4SKQ5_9ASCO</name>
<proteinExistence type="predicted"/>
<dbReference type="GeneID" id="30981667"/>
<sequence>MVVSAGSAHARHGCETSALSRPMHLGGKQGDLSGECPTVPAAATEALSVSFQQMEMHKHVNS</sequence>
<dbReference type="Proteomes" id="UP000094285">
    <property type="component" value="Unassembled WGS sequence"/>
</dbReference>
<dbReference type="EMBL" id="KV453911">
    <property type="protein sequence ID" value="ODV80017.1"/>
    <property type="molecule type" value="Genomic_DNA"/>
</dbReference>
<dbReference type="AlphaFoldDB" id="A0A1E4SKQ5"/>
<protein>
    <submittedName>
        <fullName evidence="2">Uncharacterized protein</fullName>
    </submittedName>
</protein>
<evidence type="ECO:0000313" key="2">
    <source>
        <dbReference type="EMBL" id="ODV80017.1"/>
    </source>
</evidence>
<organism evidence="2 3">
    <name type="scientific">Suhomyces tanzawaensis NRRL Y-17324</name>
    <dbReference type="NCBI Taxonomy" id="984487"/>
    <lineage>
        <taxon>Eukaryota</taxon>
        <taxon>Fungi</taxon>
        <taxon>Dikarya</taxon>
        <taxon>Ascomycota</taxon>
        <taxon>Saccharomycotina</taxon>
        <taxon>Pichiomycetes</taxon>
        <taxon>Debaryomycetaceae</taxon>
        <taxon>Suhomyces</taxon>
    </lineage>
</organism>
<accession>A0A1E4SKQ5</accession>
<evidence type="ECO:0000313" key="3">
    <source>
        <dbReference type="Proteomes" id="UP000094285"/>
    </source>
</evidence>
<feature type="region of interest" description="Disordered" evidence="1">
    <location>
        <begin position="1"/>
        <end position="37"/>
    </location>
</feature>
<gene>
    <name evidence="2" type="ORF">CANTADRAFT_25770</name>
</gene>
<keyword evidence="3" id="KW-1185">Reference proteome</keyword>
<evidence type="ECO:0000256" key="1">
    <source>
        <dbReference type="SAM" id="MobiDB-lite"/>
    </source>
</evidence>